<evidence type="ECO:0000256" key="7">
    <source>
        <dbReference type="ARBA" id="ARBA00022568"/>
    </source>
</evidence>
<dbReference type="InterPro" id="IPR008250">
    <property type="entry name" value="ATPase_P-typ_transduc_dom_A_sf"/>
</dbReference>
<feature type="transmembrane region" description="Helical" evidence="20">
    <location>
        <begin position="975"/>
        <end position="994"/>
    </location>
</feature>
<keyword evidence="18 20" id="KW-0472">Membrane</keyword>
<reference evidence="22 23" key="1">
    <citation type="submission" date="2015-01" db="EMBL/GenBank/DDBJ databases">
        <title>Evolution of Trichinella species and genotypes.</title>
        <authorList>
            <person name="Korhonen P.K."/>
            <person name="Edoardo P."/>
            <person name="Giuseppe L.R."/>
            <person name="Gasser R.B."/>
        </authorList>
    </citation>
    <scope>NUCLEOTIDE SEQUENCE [LARGE SCALE GENOMIC DNA]</scope>
    <source>
        <strain evidence="22">ISS3</strain>
    </source>
</reference>
<dbReference type="OrthoDB" id="116380at2759"/>
<keyword evidence="14" id="KW-0112">Calmodulin-binding</keyword>
<dbReference type="InterPro" id="IPR023214">
    <property type="entry name" value="HAD_sf"/>
</dbReference>
<keyword evidence="8 20" id="KW-0812">Transmembrane</keyword>
<feature type="transmembrane region" description="Helical" evidence="20">
    <location>
        <begin position="412"/>
        <end position="441"/>
    </location>
</feature>
<feature type="region of interest" description="Disordered" evidence="19">
    <location>
        <begin position="1174"/>
        <end position="1223"/>
    </location>
</feature>
<dbReference type="GO" id="GO:0005516">
    <property type="term" value="F:calmodulin binding"/>
    <property type="evidence" value="ECO:0007669"/>
    <property type="project" value="UniProtKB-KW"/>
</dbReference>
<dbReference type="InterPro" id="IPR018303">
    <property type="entry name" value="ATPase_P-typ_P_site"/>
</dbReference>
<evidence type="ECO:0000259" key="21">
    <source>
        <dbReference type="SMART" id="SM00831"/>
    </source>
</evidence>
<dbReference type="SFLD" id="SFLDS00003">
    <property type="entry name" value="Haloacid_Dehalogenase"/>
    <property type="match status" value="1"/>
</dbReference>
<dbReference type="Pfam" id="PF12424">
    <property type="entry name" value="ATP_Ca_trans_C"/>
    <property type="match status" value="1"/>
</dbReference>
<keyword evidence="5" id="KW-1003">Cell membrane</keyword>
<dbReference type="Pfam" id="PF00689">
    <property type="entry name" value="Cation_ATPase_C"/>
    <property type="match status" value="1"/>
</dbReference>
<dbReference type="Gene3D" id="3.40.50.1000">
    <property type="entry name" value="HAD superfamily/HAD-like"/>
    <property type="match status" value="1"/>
</dbReference>
<keyword evidence="13" id="KW-0460">Magnesium</keyword>
<evidence type="ECO:0000256" key="9">
    <source>
        <dbReference type="ARBA" id="ARBA00022723"/>
    </source>
</evidence>
<evidence type="ECO:0000256" key="10">
    <source>
        <dbReference type="ARBA" id="ARBA00022741"/>
    </source>
</evidence>
<dbReference type="Proteomes" id="UP000054776">
    <property type="component" value="Unassembled WGS sequence"/>
</dbReference>
<gene>
    <name evidence="22" type="primary">ATP2B3</name>
    <name evidence="22" type="ORF">T01_14442</name>
</gene>
<comment type="caution">
    <text evidence="22">The sequence shown here is derived from an EMBL/GenBank/DDBJ whole genome shotgun (WGS) entry which is preliminary data.</text>
</comment>
<evidence type="ECO:0000256" key="14">
    <source>
        <dbReference type="ARBA" id="ARBA00022860"/>
    </source>
</evidence>
<protein>
    <recommendedName>
        <fullName evidence="3">P-type Ca(2+) transporter</fullName>
        <ecNumber evidence="3">7.2.2.10</ecNumber>
    </recommendedName>
</protein>
<keyword evidence="7" id="KW-0109">Calcium transport</keyword>
<evidence type="ECO:0000313" key="22">
    <source>
        <dbReference type="EMBL" id="KRY32625.1"/>
    </source>
</evidence>
<dbReference type="Gene3D" id="3.40.1110.10">
    <property type="entry name" value="Calcium-transporting ATPase, cytoplasmic domain N"/>
    <property type="match status" value="1"/>
</dbReference>
<dbReference type="EMBL" id="JYDH01000095">
    <property type="protein sequence ID" value="KRY32625.1"/>
    <property type="molecule type" value="Genomic_DNA"/>
</dbReference>
<dbReference type="GO" id="GO:0005524">
    <property type="term" value="F:ATP binding"/>
    <property type="evidence" value="ECO:0007669"/>
    <property type="project" value="UniProtKB-KW"/>
</dbReference>
<dbReference type="InterPro" id="IPR036412">
    <property type="entry name" value="HAD-like_sf"/>
</dbReference>
<dbReference type="FunFam" id="1.20.1110.10:FF:000002">
    <property type="entry name" value="Calcium-transporting ATPase"/>
    <property type="match status" value="1"/>
</dbReference>
<feature type="transmembrane region" description="Helical" evidence="20">
    <location>
        <begin position="1046"/>
        <end position="1067"/>
    </location>
</feature>
<feature type="domain" description="Cation-transporting P-type ATPase N-terminal" evidence="21">
    <location>
        <begin position="32"/>
        <end position="105"/>
    </location>
</feature>
<evidence type="ECO:0000256" key="3">
    <source>
        <dbReference type="ARBA" id="ARBA00012790"/>
    </source>
</evidence>
<dbReference type="FunFam" id="1.20.1110.10:FF:000001">
    <property type="entry name" value="Calcium-transporting ATPase"/>
    <property type="match status" value="1"/>
</dbReference>
<evidence type="ECO:0000256" key="20">
    <source>
        <dbReference type="SAM" id="Phobius"/>
    </source>
</evidence>
<evidence type="ECO:0000256" key="12">
    <source>
        <dbReference type="ARBA" id="ARBA00022840"/>
    </source>
</evidence>
<feature type="transmembrane region" description="Helical" evidence="20">
    <location>
        <begin position="1014"/>
        <end position="1040"/>
    </location>
</feature>
<dbReference type="InterPro" id="IPR022141">
    <property type="entry name" value="ATP_Ca_trans_C"/>
</dbReference>
<keyword evidence="6" id="KW-0597">Phosphoprotein</keyword>
<dbReference type="PANTHER" id="PTHR24093:SF369">
    <property type="entry name" value="CALCIUM-TRANSPORTING ATPASE"/>
    <property type="match status" value="1"/>
</dbReference>
<feature type="transmembrane region" description="Helical" evidence="20">
    <location>
        <begin position="88"/>
        <end position="106"/>
    </location>
</feature>
<sequence>MSGKAAYECTVEELRLLMDYRGTEARDKIVQDYGDMKELCRRLKTSPTHGLSDPSDIERRRQIFGANYIPPQKPKAFFQLVWEALQDITLIILVAAAIISLGLSFYSPPHDSEFGGDDSEQQASWIEGLAILVSVVVVVLVTAGNDYTKERQFRGLQQKIEHEHKFSVIRNGEQTQIFVTDLVVGDICMVKYGDLIPTDGIIIQSNDLKVDESSLTGESDFIKKSVDTDPFLLSGTHVMEGSGKVVVTAVGLNSQTGIIMTLLGAAKSVEEEEMKKRKKQGRKKNRKNKSFSVEPHDATQSLLAGTDLHNSKVPGDGVVISDGETHLHAAANLKPDKKRDEQQQQQQQQSQQSYTKKERSVLQAKLTRLAIQIGYGGSFIAALTVIILILRFCIEEYGIKARPISVLDVQYFVKFIIIGVTVLVVAVPEGLPLAVTLALAYSVKKMMKDNNLVRHLDACETMGNATAICSDKTGTLTTNRMTVVRSYIGKSLYKEIPKWDQLDENIRSLMLTCISVNSSYASQVVPGEKGQLPKQLGNKTECGLLGFVMAMGQSYQRVRDEVPEDRLVKVYTFNSVRKSMSTVIEKNDSQGGYRLFSKGASEILLGKCKFILGADGTAQVFRQQDKDEMVRRVIEPMACDGLRTICLAYKDFVAANPENNQIQYRGQIDWDDENAVVKDLTCIAIVGIQDPVRPEVPDAIRKCQRAGITVRMVTGDNVNTARSIAMQCGIIEPGSDFLILEGREFNARIRDQNGEIRQELLDQVWPRLRVLARSSPTDKYTLVKGMIDSSYSANREVVAVTGDGTNDGPALKKADVGFAMGIAGTDVAKEASDIILTDDNFTSIVKAVMWGRNVYDSIAKFLQFQLTVNVVAVVVAFIGACAIEDSPLKAVQMLWVNLIMDTFAALALATEIPTEELLRRKPYGRTKALISRTMMKNIIGHSLYQLVVIFTLVFVGERIFDIDNGRYAKLHAPPTQHFTIVFNTFVMLTLFNEINARKIHGQRNIFEGLLRNPIYYCILGGTFICQIFIVQFGGFFFSTAALTADQWLWCIFLGLGDLLWGQVVTSIPSKKLPKKLTAFSEGTEIPIIFENPKGEGDEDDMDNRSGQILWLRGLTRLQTQIRVVNAFRMGMERREPSLCGPSVQRLREISRQLQLQQAQERSHRASTLLSSMPASLMAGGNRSSPSSPTSDPSTDMPSVRIKPASARNSEATHPKTSTSALRL</sequence>
<proteinExistence type="inferred from homology"/>
<keyword evidence="11" id="KW-0106">Calcium</keyword>
<evidence type="ECO:0000256" key="15">
    <source>
        <dbReference type="ARBA" id="ARBA00022967"/>
    </source>
</evidence>
<evidence type="ECO:0000256" key="2">
    <source>
        <dbReference type="ARBA" id="ARBA00006124"/>
    </source>
</evidence>
<dbReference type="GO" id="GO:0005388">
    <property type="term" value="F:P-type calcium transporter activity"/>
    <property type="evidence" value="ECO:0007669"/>
    <property type="project" value="UniProtKB-EC"/>
</dbReference>
<keyword evidence="16 20" id="KW-1133">Transmembrane helix</keyword>
<dbReference type="NCBIfam" id="TIGR01517">
    <property type="entry name" value="ATPase-IIB_Ca"/>
    <property type="match status" value="1"/>
</dbReference>
<keyword evidence="4" id="KW-0813">Transport</keyword>
<dbReference type="InterPro" id="IPR023298">
    <property type="entry name" value="ATPase_P-typ_TM_dom_sf"/>
</dbReference>
<dbReference type="Pfam" id="PF00122">
    <property type="entry name" value="E1-E2_ATPase"/>
    <property type="match status" value="1"/>
</dbReference>
<evidence type="ECO:0000256" key="19">
    <source>
        <dbReference type="SAM" id="MobiDB-lite"/>
    </source>
</evidence>
<organism evidence="22 23">
    <name type="scientific">Trichinella spiralis</name>
    <name type="common">Trichina worm</name>
    <dbReference type="NCBI Taxonomy" id="6334"/>
    <lineage>
        <taxon>Eukaryota</taxon>
        <taxon>Metazoa</taxon>
        <taxon>Ecdysozoa</taxon>
        <taxon>Nematoda</taxon>
        <taxon>Enoplea</taxon>
        <taxon>Dorylaimia</taxon>
        <taxon>Trichinellida</taxon>
        <taxon>Trichinellidae</taxon>
        <taxon>Trichinella</taxon>
    </lineage>
</organism>
<accession>A0A0V1B6N0</accession>
<evidence type="ECO:0000256" key="11">
    <source>
        <dbReference type="ARBA" id="ARBA00022837"/>
    </source>
</evidence>
<feature type="transmembrane region" description="Helical" evidence="20">
    <location>
        <begin position="369"/>
        <end position="392"/>
    </location>
</feature>
<feature type="transmembrane region" description="Helical" evidence="20">
    <location>
        <begin position="126"/>
        <end position="144"/>
    </location>
</feature>
<dbReference type="FunFam" id="2.70.150.10:FF:000001">
    <property type="entry name" value="Calcium-transporting ATPase"/>
    <property type="match status" value="1"/>
</dbReference>
<dbReference type="PANTHER" id="PTHR24093">
    <property type="entry name" value="CATION TRANSPORTING ATPASE"/>
    <property type="match status" value="1"/>
</dbReference>
<feature type="region of interest" description="Disordered" evidence="19">
    <location>
        <begin position="269"/>
        <end position="296"/>
    </location>
</feature>
<dbReference type="InterPro" id="IPR044492">
    <property type="entry name" value="P_typ_ATPase_HD_dom"/>
</dbReference>
<evidence type="ECO:0000256" key="1">
    <source>
        <dbReference type="ARBA" id="ARBA00004651"/>
    </source>
</evidence>
<dbReference type="PROSITE" id="PS00154">
    <property type="entry name" value="ATPASE_E1_E2"/>
    <property type="match status" value="1"/>
</dbReference>
<dbReference type="Pfam" id="PF13246">
    <property type="entry name" value="Cation_ATPase"/>
    <property type="match status" value="1"/>
</dbReference>
<evidence type="ECO:0000256" key="13">
    <source>
        <dbReference type="ARBA" id="ARBA00022842"/>
    </source>
</evidence>
<evidence type="ECO:0000256" key="5">
    <source>
        <dbReference type="ARBA" id="ARBA00022475"/>
    </source>
</evidence>
<dbReference type="InterPro" id="IPR023299">
    <property type="entry name" value="ATPase_P-typ_cyto_dom_N"/>
</dbReference>
<dbReference type="FunFam" id="3.40.50.1000:FF:000007">
    <property type="entry name" value="Calcium-transporting ATPase"/>
    <property type="match status" value="1"/>
</dbReference>
<dbReference type="PRINTS" id="PR00119">
    <property type="entry name" value="CATATPASE"/>
</dbReference>
<evidence type="ECO:0000313" key="23">
    <source>
        <dbReference type="Proteomes" id="UP000054776"/>
    </source>
</evidence>
<comment type="similarity">
    <text evidence="2">Belongs to the cation transport ATPase (P-type) (TC 3.A.3) family. Type IIB subfamily.</text>
</comment>
<feature type="transmembrane region" description="Helical" evidence="20">
    <location>
        <begin position="934"/>
        <end position="955"/>
    </location>
</feature>
<dbReference type="GO" id="GO:0046872">
    <property type="term" value="F:metal ion binding"/>
    <property type="evidence" value="ECO:0007669"/>
    <property type="project" value="UniProtKB-KW"/>
</dbReference>
<feature type="transmembrane region" description="Helical" evidence="20">
    <location>
        <begin position="892"/>
        <end position="913"/>
    </location>
</feature>
<dbReference type="AlphaFoldDB" id="A0A0V1B6N0"/>
<dbReference type="SUPFAM" id="SSF81660">
    <property type="entry name" value="Metal cation-transporting ATPase, ATP-binding domain N"/>
    <property type="match status" value="1"/>
</dbReference>
<feature type="region of interest" description="Disordered" evidence="19">
    <location>
        <begin position="335"/>
        <end position="356"/>
    </location>
</feature>
<feature type="compositionally biased region" description="Low complexity" evidence="19">
    <location>
        <begin position="1183"/>
        <end position="1198"/>
    </location>
</feature>
<dbReference type="Gene3D" id="2.70.150.10">
    <property type="entry name" value="Calcium-transporting ATPase, cytoplasmic transduction domain A"/>
    <property type="match status" value="1"/>
</dbReference>
<dbReference type="InterPro" id="IPR006408">
    <property type="entry name" value="P-type_ATPase_IIB"/>
</dbReference>
<dbReference type="SUPFAM" id="SSF81653">
    <property type="entry name" value="Calcium ATPase, transduction domain A"/>
    <property type="match status" value="1"/>
</dbReference>
<keyword evidence="9" id="KW-0479">Metal-binding</keyword>
<dbReference type="InterPro" id="IPR004014">
    <property type="entry name" value="ATPase_P-typ_cation-transptr_N"/>
</dbReference>
<dbReference type="Pfam" id="PF00690">
    <property type="entry name" value="Cation_ATPase_N"/>
    <property type="match status" value="1"/>
</dbReference>
<evidence type="ECO:0000256" key="4">
    <source>
        <dbReference type="ARBA" id="ARBA00022448"/>
    </source>
</evidence>
<dbReference type="SUPFAM" id="SSF56784">
    <property type="entry name" value="HAD-like"/>
    <property type="match status" value="1"/>
</dbReference>
<dbReference type="Gene3D" id="1.20.1110.10">
    <property type="entry name" value="Calcium-transporting ATPase, transmembrane domain"/>
    <property type="match status" value="2"/>
</dbReference>
<feature type="compositionally biased region" description="Polar residues" evidence="19">
    <location>
        <begin position="1206"/>
        <end position="1223"/>
    </location>
</feature>
<evidence type="ECO:0000256" key="18">
    <source>
        <dbReference type="ARBA" id="ARBA00023136"/>
    </source>
</evidence>
<feature type="compositionally biased region" description="Low complexity" evidence="19">
    <location>
        <begin position="343"/>
        <end position="353"/>
    </location>
</feature>
<dbReference type="Pfam" id="PF08282">
    <property type="entry name" value="Hydrolase_3"/>
    <property type="match status" value="1"/>
</dbReference>
<evidence type="ECO:0000256" key="6">
    <source>
        <dbReference type="ARBA" id="ARBA00022553"/>
    </source>
</evidence>
<comment type="subcellular location">
    <subcellularLocation>
        <location evidence="1">Cell membrane</location>
        <topology evidence="1">Multi-pass membrane protein</topology>
    </subcellularLocation>
</comment>
<keyword evidence="10" id="KW-0547">Nucleotide-binding</keyword>
<evidence type="ECO:0000256" key="16">
    <source>
        <dbReference type="ARBA" id="ARBA00022989"/>
    </source>
</evidence>
<keyword evidence="17" id="KW-0406">Ion transport</keyword>
<dbReference type="InterPro" id="IPR006068">
    <property type="entry name" value="ATPase_P-typ_cation-transptr_C"/>
</dbReference>
<dbReference type="GO" id="GO:0016887">
    <property type="term" value="F:ATP hydrolysis activity"/>
    <property type="evidence" value="ECO:0007669"/>
    <property type="project" value="InterPro"/>
</dbReference>
<name>A0A0V1B6N0_TRISP</name>
<feature type="compositionally biased region" description="Basic residues" evidence="19">
    <location>
        <begin position="276"/>
        <end position="289"/>
    </location>
</feature>
<evidence type="ECO:0000256" key="17">
    <source>
        <dbReference type="ARBA" id="ARBA00023065"/>
    </source>
</evidence>
<dbReference type="FunFam" id="1.20.1110.10:FF:000013">
    <property type="entry name" value="Calcium-transporting ATPase"/>
    <property type="match status" value="1"/>
</dbReference>
<dbReference type="SFLD" id="SFLDG00002">
    <property type="entry name" value="C1.7:_P-type_atpase_like"/>
    <property type="match status" value="1"/>
</dbReference>
<dbReference type="FunFam" id="3.40.1110.10:FF:000060">
    <property type="entry name" value="Calcium-transporting ATPase"/>
    <property type="match status" value="1"/>
</dbReference>
<dbReference type="GO" id="GO:0051480">
    <property type="term" value="P:regulation of cytosolic calcium ion concentration"/>
    <property type="evidence" value="ECO:0007669"/>
    <property type="project" value="TreeGrafter"/>
</dbReference>
<keyword evidence="12" id="KW-0067">ATP-binding</keyword>
<dbReference type="SUPFAM" id="SSF81665">
    <property type="entry name" value="Calcium ATPase, transmembrane domain M"/>
    <property type="match status" value="1"/>
</dbReference>
<dbReference type="InterPro" id="IPR059000">
    <property type="entry name" value="ATPase_P-type_domA"/>
</dbReference>
<keyword evidence="23" id="KW-1185">Reference proteome</keyword>
<feature type="non-terminal residue" evidence="22">
    <location>
        <position position="1223"/>
    </location>
</feature>
<dbReference type="CDD" id="cd02081">
    <property type="entry name" value="P-type_ATPase_Ca_PMCA-like"/>
    <property type="match status" value="1"/>
</dbReference>
<keyword evidence="15" id="KW-1278">Translocase</keyword>
<feature type="transmembrane region" description="Helical" evidence="20">
    <location>
        <begin position="861"/>
        <end position="880"/>
    </location>
</feature>
<dbReference type="SMART" id="SM00831">
    <property type="entry name" value="Cation_ATPase_N"/>
    <property type="match status" value="1"/>
</dbReference>
<evidence type="ECO:0000256" key="8">
    <source>
        <dbReference type="ARBA" id="ARBA00022692"/>
    </source>
</evidence>
<dbReference type="InterPro" id="IPR001757">
    <property type="entry name" value="P_typ_ATPase"/>
</dbReference>
<dbReference type="SFLD" id="SFLDF00027">
    <property type="entry name" value="p-type_atpase"/>
    <property type="match status" value="1"/>
</dbReference>
<dbReference type="GO" id="GO:0005886">
    <property type="term" value="C:plasma membrane"/>
    <property type="evidence" value="ECO:0007669"/>
    <property type="project" value="UniProtKB-SubCell"/>
</dbReference>
<dbReference type="NCBIfam" id="TIGR01494">
    <property type="entry name" value="ATPase_P-type"/>
    <property type="match status" value="2"/>
</dbReference>
<dbReference type="EC" id="7.2.2.10" evidence="3"/>